<keyword evidence="1" id="KW-0728">SH3 domain</keyword>
<dbReference type="AlphaFoldDB" id="A0A2C8F5L1"/>
<dbReference type="Pfam" id="PF07653">
    <property type="entry name" value="SH3_2"/>
    <property type="match status" value="1"/>
</dbReference>
<dbReference type="RefSeq" id="WP_097010595.1">
    <property type="nucleotide sequence ID" value="NZ_LT907975.1"/>
</dbReference>
<dbReference type="InterPro" id="IPR001452">
    <property type="entry name" value="SH3_domain"/>
</dbReference>
<dbReference type="Proteomes" id="UP000219215">
    <property type="component" value="Chromosome DPRO"/>
</dbReference>
<name>A0A2C8F5L1_9BACT</name>
<dbReference type="KEGG" id="pprf:DPRO_0431"/>
<dbReference type="InterPro" id="IPR014593">
    <property type="entry name" value="UCP034961_SH3_2"/>
</dbReference>
<evidence type="ECO:0000259" key="2">
    <source>
        <dbReference type="PROSITE" id="PS50002"/>
    </source>
</evidence>
<dbReference type="OrthoDB" id="1030757at2"/>
<dbReference type="SUPFAM" id="SSF50044">
    <property type="entry name" value="SH3-domain"/>
    <property type="match status" value="1"/>
</dbReference>
<organism evidence="3 4">
    <name type="scientific">Pseudodesulfovibrio profundus</name>
    <dbReference type="NCBI Taxonomy" id="57320"/>
    <lineage>
        <taxon>Bacteria</taxon>
        <taxon>Pseudomonadati</taxon>
        <taxon>Thermodesulfobacteriota</taxon>
        <taxon>Desulfovibrionia</taxon>
        <taxon>Desulfovibrionales</taxon>
        <taxon>Desulfovibrionaceae</taxon>
    </lineage>
</organism>
<dbReference type="PIRSF" id="PIRSF034961">
    <property type="entry name" value="UCP034961_SH3_2"/>
    <property type="match status" value="1"/>
</dbReference>
<dbReference type="InterPro" id="IPR036028">
    <property type="entry name" value="SH3-like_dom_sf"/>
</dbReference>
<evidence type="ECO:0000313" key="3">
    <source>
        <dbReference type="EMBL" id="SOB57311.1"/>
    </source>
</evidence>
<protein>
    <recommendedName>
        <fullName evidence="2">SH3 domain-containing protein</fullName>
    </recommendedName>
</protein>
<gene>
    <name evidence="3" type="ORF">DPRO_0431</name>
</gene>
<evidence type="ECO:0000256" key="1">
    <source>
        <dbReference type="ARBA" id="ARBA00022443"/>
    </source>
</evidence>
<dbReference type="EMBL" id="LT907975">
    <property type="protein sequence ID" value="SOB57311.1"/>
    <property type="molecule type" value="Genomic_DNA"/>
</dbReference>
<evidence type="ECO:0000313" key="4">
    <source>
        <dbReference type="Proteomes" id="UP000219215"/>
    </source>
</evidence>
<keyword evidence="4" id="KW-1185">Reference proteome</keyword>
<dbReference type="Gene3D" id="2.30.30.40">
    <property type="entry name" value="SH3 Domains"/>
    <property type="match status" value="1"/>
</dbReference>
<proteinExistence type="predicted"/>
<accession>A0A2C8F5L1</accession>
<dbReference type="PROSITE" id="PS50002">
    <property type="entry name" value="SH3"/>
    <property type="match status" value="1"/>
</dbReference>
<reference evidence="4" key="1">
    <citation type="submission" date="2017-09" db="EMBL/GenBank/DDBJ databases">
        <authorList>
            <person name="Regsiter A."/>
            <person name="William W."/>
        </authorList>
    </citation>
    <scope>NUCLEOTIDE SEQUENCE [LARGE SCALE GENOMIC DNA]</scope>
    <source>
        <strain evidence="4">500-1</strain>
    </source>
</reference>
<sequence>MMYRVRSEYLEAPDHPIEIKQGEVLEFVEESDAEGDWANWVYCKGVNKEGWVPKQILEINNNNILVLKNYSAKEHNLTTGEILHAEYELNGWIWCEKEGSRGLCAWAPLNHLVKI</sequence>
<feature type="domain" description="SH3" evidence="2">
    <location>
        <begin position="1"/>
        <end position="62"/>
    </location>
</feature>